<dbReference type="InterPro" id="IPR011991">
    <property type="entry name" value="ArsR-like_HTH"/>
</dbReference>
<name>A0ABV8TWA9_9ACTN</name>
<dbReference type="RefSeq" id="WP_380619402.1">
    <property type="nucleotide sequence ID" value="NZ_JBHSDK010000011.1"/>
</dbReference>
<feature type="domain" description="HTH marR-type" evidence="2">
    <location>
        <begin position="27"/>
        <end position="70"/>
    </location>
</feature>
<dbReference type="SUPFAM" id="SSF53067">
    <property type="entry name" value="Actin-like ATPase domain"/>
    <property type="match status" value="1"/>
</dbReference>
<dbReference type="InterPro" id="IPR000835">
    <property type="entry name" value="HTH_MarR-typ"/>
</dbReference>
<dbReference type="InterPro" id="IPR036388">
    <property type="entry name" value="WH-like_DNA-bd_sf"/>
</dbReference>
<gene>
    <name evidence="3" type="ORF">ACFPET_07655</name>
</gene>
<evidence type="ECO:0000256" key="1">
    <source>
        <dbReference type="ARBA" id="ARBA00006479"/>
    </source>
</evidence>
<protein>
    <submittedName>
        <fullName evidence="3">ROK family transcriptional regulator</fullName>
    </submittedName>
</protein>
<sequence>MAEKRTPGVPKLLRVLNDQAAMKLLMEKGPQTRAQLAEHTNMSKVTASQIVERLQRRGLVEVIGTRSGGRGPNAALYAPVSSYTYVVGVEVGRDHVQGACADFTGRIVGRAEAFAEGDSDPVETVRSVVTEAVRDAGLDMGKISRILLGTPGVIDPASGDVGFSWDLPAWHRGLLPALNKEFKADVVIENDVNLATIAEQRFGVAAGSEDFLYTWYGEGIGLGVILGGQLYRGRTGAAGEMGFLPVPGGEVPDNNGVSARRSKGSYQRVIGGEVLEGLAGEYGVEGGDPAEIFAAAEAAGEAGGRFLDEVARRIAYGVAAACVMLDPEVVVLGGPLGYAGGDGLAERVAAQTARIAPVNPDVVAGSVNEETVLRGAIRSALDTVGDQLFES</sequence>
<dbReference type="InterPro" id="IPR000600">
    <property type="entry name" value="ROK"/>
</dbReference>
<dbReference type="SUPFAM" id="SSF46785">
    <property type="entry name" value="Winged helix' DNA-binding domain"/>
    <property type="match status" value="1"/>
</dbReference>
<evidence type="ECO:0000259" key="2">
    <source>
        <dbReference type="Pfam" id="PF12802"/>
    </source>
</evidence>
<proteinExistence type="inferred from homology"/>
<dbReference type="InterPro" id="IPR043129">
    <property type="entry name" value="ATPase_NBD"/>
</dbReference>
<keyword evidence="4" id="KW-1185">Reference proteome</keyword>
<evidence type="ECO:0000313" key="4">
    <source>
        <dbReference type="Proteomes" id="UP001595823"/>
    </source>
</evidence>
<dbReference type="Gene3D" id="3.30.420.40">
    <property type="match status" value="2"/>
</dbReference>
<dbReference type="CDD" id="cd00090">
    <property type="entry name" value="HTH_ARSR"/>
    <property type="match status" value="1"/>
</dbReference>
<dbReference type="EMBL" id="JBHSDK010000011">
    <property type="protein sequence ID" value="MFC4335071.1"/>
    <property type="molecule type" value="Genomic_DNA"/>
</dbReference>
<dbReference type="Pfam" id="PF12802">
    <property type="entry name" value="MarR_2"/>
    <property type="match status" value="1"/>
</dbReference>
<dbReference type="PANTHER" id="PTHR18964">
    <property type="entry name" value="ROK (REPRESSOR, ORF, KINASE) FAMILY"/>
    <property type="match status" value="1"/>
</dbReference>
<accession>A0ABV8TWA9</accession>
<dbReference type="InterPro" id="IPR036390">
    <property type="entry name" value="WH_DNA-bd_sf"/>
</dbReference>
<dbReference type="PANTHER" id="PTHR18964:SF149">
    <property type="entry name" value="BIFUNCTIONAL UDP-N-ACETYLGLUCOSAMINE 2-EPIMERASE_N-ACETYLMANNOSAMINE KINASE"/>
    <property type="match status" value="1"/>
</dbReference>
<evidence type="ECO:0000313" key="3">
    <source>
        <dbReference type="EMBL" id="MFC4335071.1"/>
    </source>
</evidence>
<comment type="similarity">
    <text evidence="1">Belongs to the ROK (NagC/XylR) family.</text>
</comment>
<dbReference type="Proteomes" id="UP001595823">
    <property type="component" value="Unassembled WGS sequence"/>
</dbReference>
<dbReference type="Gene3D" id="1.10.10.10">
    <property type="entry name" value="Winged helix-like DNA-binding domain superfamily/Winged helix DNA-binding domain"/>
    <property type="match status" value="1"/>
</dbReference>
<comment type="caution">
    <text evidence="3">The sequence shown here is derived from an EMBL/GenBank/DDBJ whole genome shotgun (WGS) entry which is preliminary data.</text>
</comment>
<organism evidence="3 4">
    <name type="scientific">Salininema proteolyticum</name>
    <dbReference type="NCBI Taxonomy" id="1607685"/>
    <lineage>
        <taxon>Bacteria</taxon>
        <taxon>Bacillati</taxon>
        <taxon>Actinomycetota</taxon>
        <taxon>Actinomycetes</taxon>
        <taxon>Glycomycetales</taxon>
        <taxon>Glycomycetaceae</taxon>
        <taxon>Salininema</taxon>
    </lineage>
</organism>
<dbReference type="CDD" id="cd23763">
    <property type="entry name" value="ASKHA_ATPase_ROK"/>
    <property type="match status" value="1"/>
</dbReference>
<reference evidence="4" key="1">
    <citation type="journal article" date="2019" name="Int. J. Syst. Evol. Microbiol.">
        <title>The Global Catalogue of Microorganisms (GCM) 10K type strain sequencing project: providing services to taxonomists for standard genome sequencing and annotation.</title>
        <authorList>
            <consortium name="The Broad Institute Genomics Platform"/>
            <consortium name="The Broad Institute Genome Sequencing Center for Infectious Disease"/>
            <person name="Wu L."/>
            <person name="Ma J."/>
        </authorList>
    </citation>
    <scope>NUCLEOTIDE SEQUENCE [LARGE SCALE GENOMIC DNA]</scope>
    <source>
        <strain evidence="4">IBRC-M 10908</strain>
    </source>
</reference>
<dbReference type="Pfam" id="PF00480">
    <property type="entry name" value="ROK"/>
    <property type="match status" value="1"/>
</dbReference>